<evidence type="ECO:0000256" key="1">
    <source>
        <dbReference type="SAM" id="MobiDB-lite"/>
    </source>
</evidence>
<dbReference type="VEuPathDB" id="FungiDB:P175DRAFT_0556223"/>
<dbReference type="Proteomes" id="UP000244073">
    <property type="component" value="Unassembled WGS sequence"/>
</dbReference>
<protein>
    <recommendedName>
        <fullName evidence="4">Autophagy-related protein 16 domain-containing protein</fullName>
    </recommendedName>
</protein>
<comment type="caution">
    <text evidence="2">The sequence shown here is derived from an EMBL/GenBank/DDBJ whole genome shotgun (WGS) entry which is preliminary data.</text>
</comment>
<dbReference type="RefSeq" id="XP_040754975.1">
    <property type="nucleotide sequence ID" value="XM_040900681.1"/>
</dbReference>
<sequence>MGVLRFLQAELSQSFTGLFSVITAFASHRERTKVMSEEGTHQNSVRVDCNTNQLLQNTIIAFCLQIAETRKLEDRLHHKHKGLDILLAQRNRQVDEKDAHIHNIQTKLAQSGECLSSLLRANSRLVECLEETNKRAACAEQREREWRRKAQQAALALEERISHDRARVQDSQKPERSRFNHRV</sequence>
<organism evidence="2 3">
    <name type="scientific">Aspergillus ochraceoroseus IBT 24754</name>
    <dbReference type="NCBI Taxonomy" id="1392256"/>
    <lineage>
        <taxon>Eukaryota</taxon>
        <taxon>Fungi</taxon>
        <taxon>Dikarya</taxon>
        <taxon>Ascomycota</taxon>
        <taxon>Pezizomycotina</taxon>
        <taxon>Eurotiomycetes</taxon>
        <taxon>Eurotiomycetidae</taxon>
        <taxon>Eurotiales</taxon>
        <taxon>Aspergillaceae</taxon>
        <taxon>Aspergillus</taxon>
        <taxon>Aspergillus subgen. Nidulantes</taxon>
    </lineage>
</organism>
<feature type="region of interest" description="Disordered" evidence="1">
    <location>
        <begin position="163"/>
        <end position="183"/>
    </location>
</feature>
<accession>A0A2T5M4W5</accession>
<proteinExistence type="predicted"/>
<evidence type="ECO:0008006" key="4">
    <source>
        <dbReference type="Google" id="ProtNLM"/>
    </source>
</evidence>
<name>A0A2T5M4W5_9EURO</name>
<dbReference type="EMBL" id="MSFN02000002">
    <property type="protein sequence ID" value="PTU23583.1"/>
    <property type="molecule type" value="Genomic_DNA"/>
</dbReference>
<gene>
    <name evidence="2" type="ORF">P175DRAFT_0556223</name>
</gene>
<evidence type="ECO:0000313" key="3">
    <source>
        <dbReference type="Proteomes" id="UP000244073"/>
    </source>
</evidence>
<reference evidence="2 3" key="1">
    <citation type="journal article" date="2018" name="Proc. Natl. Acad. Sci. U.S.A.">
        <title>Linking secondary metabolites to gene clusters through genome sequencing of six diverse Aspergillus species.</title>
        <authorList>
            <person name="Kaerboelling I."/>
            <person name="Vesth T.C."/>
            <person name="Frisvad J.C."/>
            <person name="Nybo J.L."/>
            <person name="Theobald S."/>
            <person name="Kuo A."/>
            <person name="Bowyer P."/>
            <person name="Matsuda Y."/>
            <person name="Mondo S."/>
            <person name="Lyhne E.K."/>
            <person name="Kogle M.E."/>
            <person name="Clum A."/>
            <person name="Lipzen A."/>
            <person name="Salamov A."/>
            <person name="Ngan C.Y."/>
            <person name="Daum C."/>
            <person name="Chiniquy J."/>
            <person name="Barry K."/>
            <person name="LaButti K."/>
            <person name="Haridas S."/>
            <person name="Simmons B.A."/>
            <person name="Magnuson J.K."/>
            <person name="Mortensen U.H."/>
            <person name="Larsen T.O."/>
            <person name="Grigoriev I.V."/>
            <person name="Baker S.E."/>
            <person name="Andersen M.R."/>
        </authorList>
    </citation>
    <scope>NUCLEOTIDE SEQUENCE [LARGE SCALE GENOMIC DNA]</scope>
    <source>
        <strain evidence="2 3">IBT 24754</strain>
    </source>
</reference>
<dbReference type="AlphaFoldDB" id="A0A2T5M4W5"/>
<dbReference type="GeneID" id="63817565"/>
<evidence type="ECO:0000313" key="2">
    <source>
        <dbReference type="EMBL" id="PTU23583.1"/>
    </source>
</evidence>